<keyword evidence="3" id="KW-1185">Reference proteome</keyword>
<dbReference type="InterPro" id="IPR041657">
    <property type="entry name" value="HTH_17"/>
</dbReference>
<dbReference type="RefSeq" id="WP_115918119.1">
    <property type="nucleotide sequence ID" value="NZ_BJYH01000010.1"/>
</dbReference>
<organism evidence="2 3">
    <name type="scientific">Chryseobacterium rhizosphaerae</name>
    <dbReference type="NCBI Taxonomy" id="395937"/>
    <lineage>
        <taxon>Bacteria</taxon>
        <taxon>Pseudomonadati</taxon>
        <taxon>Bacteroidota</taxon>
        <taxon>Flavobacteriia</taxon>
        <taxon>Flavobacteriales</taxon>
        <taxon>Weeksellaceae</taxon>
        <taxon>Chryseobacterium group</taxon>
        <taxon>Chryseobacterium</taxon>
    </lineage>
</organism>
<dbReference type="Proteomes" id="UP000256491">
    <property type="component" value="Unassembled WGS sequence"/>
</dbReference>
<gene>
    <name evidence="2" type="ORF">DRF57_09070</name>
</gene>
<name>A0ABX9ILT8_9FLAO</name>
<evidence type="ECO:0000259" key="1">
    <source>
        <dbReference type="Pfam" id="PF12728"/>
    </source>
</evidence>
<dbReference type="EMBL" id="QNUF01000008">
    <property type="protein sequence ID" value="REC75908.1"/>
    <property type="molecule type" value="Genomic_DNA"/>
</dbReference>
<accession>A0ABX9ILT8</accession>
<evidence type="ECO:0000313" key="2">
    <source>
        <dbReference type="EMBL" id="REC75908.1"/>
    </source>
</evidence>
<reference evidence="2 3" key="1">
    <citation type="journal article" date="2010" name="Syst. Appl. Microbiol.">
        <title>Four new species of Chryseobacterium from the rhizosphere of coastal sand dune plants, Chryseobacterium elymi sp. nov., Chryseobacterium hagamense sp. nov., Chryseobacterium lathyri sp. nov. and Chryseobacterium rhizosphaerae sp. nov.</title>
        <authorList>
            <person name="Cho S.H."/>
            <person name="Lee K.S."/>
            <person name="Shin D.S."/>
            <person name="Han J.H."/>
            <person name="Park K.S."/>
            <person name="Lee C.H."/>
            <person name="Park K.H."/>
            <person name="Kim S.B."/>
        </authorList>
    </citation>
    <scope>NUCLEOTIDE SEQUENCE [LARGE SCALE GENOMIC DNA]</scope>
    <source>
        <strain evidence="2 3">KCTC 22548</strain>
    </source>
</reference>
<evidence type="ECO:0000313" key="3">
    <source>
        <dbReference type="Proteomes" id="UP000256491"/>
    </source>
</evidence>
<feature type="domain" description="Helix-turn-helix" evidence="1">
    <location>
        <begin position="40"/>
        <end position="89"/>
    </location>
</feature>
<sequence length="92" mass="11030">MKLLKERRFLFLLNRTNKLKKRIAVLESLALENIKSKEILTVEETLELFNMSRSTFDRLRKKGFKASQPNRNGKIYVNRAEMENFLQKKVVW</sequence>
<protein>
    <recommendedName>
        <fullName evidence="1">Helix-turn-helix domain-containing protein</fullName>
    </recommendedName>
</protein>
<dbReference type="Pfam" id="PF12728">
    <property type="entry name" value="HTH_17"/>
    <property type="match status" value="1"/>
</dbReference>
<proteinExistence type="predicted"/>
<comment type="caution">
    <text evidence="2">The sequence shown here is derived from an EMBL/GenBank/DDBJ whole genome shotgun (WGS) entry which is preliminary data.</text>
</comment>